<comment type="caution">
    <text evidence="2">The sequence shown here is derived from an EMBL/GenBank/DDBJ whole genome shotgun (WGS) entry which is preliminary data.</text>
</comment>
<feature type="transmembrane region" description="Helical" evidence="1">
    <location>
        <begin position="72"/>
        <end position="88"/>
    </location>
</feature>
<accession>A0A318MV23</accession>
<proteinExistence type="predicted"/>
<feature type="transmembrane region" description="Helical" evidence="1">
    <location>
        <begin position="260"/>
        <end position="277"/>
    </location>
</feature>
<feature type="transmembrane region" description="Helical" evidence="1">
    <location>
        <begin position="44"/>
        <end position="66"/>
    </location>
</feature>
<feature type="transmembrane region" description="Helical" evidence="1">
    <location>
        <begin position="153"/>
        <end position="177"/>
    </location>
</feature>
<dbReference type="Proteomes" id="UP000247565">
    <property type="component" value="Unassembled WGS sequence"/>
</dbReference>
<feature type="transmembrane region" description="Helical" evidence="1">
    <location>
        <begin position="289"/>
        <end position="309"/>
    </location>
</feature>
<evidence type="ECO:0008006" key="4">
    <source>
        <dbReference type="Google" id="ProtNLM"/>
    </source>
</evidence>
<feature type="transmembrane region" description="Helical" evidence="1">
    <location>
        <begin position="232"/>
        <end position="254"/>
    </location>
</feature>
<gene>
    <name evidence="2" type="ORF">DK869_08045</name>
</gene>
<name>A0A318MV23_9PROT</name>
<feature type="transmembrane region" description="Helical" evidence="1">
    <location>
        <begin position="12"/>
        <end position="32"/>
    </location>
</feature>
<evidence type="ECO:0000313" key="3">
    <source>
        <dbReference type="Proteomes" id="UP000247565"/>
    </source>
</evidence>
<feature type="transmembrane region" description="Helical" evidence="1">
    <location>
        <begin position="197"/>
        <end position="220"/>
    </location>
</feature>
<evidence type="ECO:0000313" key="2">
    <source>
        <dbReference type="EMBL" id="PXY98913.1"/>
    </source>
</evidence>
<feature type="transmembrane region" description="Helical" evidence="1">
    <location>
        <begin position="122"/>
        <end position="141"/>
    </location>
</feature>
<feature type="transmembrane region" description="Helical" evidence="1">
    <location>
        <begin position="100"/>
        <end position="116"/>
    </location>
</feature>
<protein>
    <recommendedName>
        <fullName evidence="4">Glycosyltransferase RgtA/B/C/D-like domain-containing protein</fullName>
    </recommendedName>
</protein>
<organism evidence="2 3">
    <name type="scientific">Commensalibacter melissae</name>
    <dbReference type="NCBI Taxonomy" id="2070537"/>
    <lineage>
        <taxon>Bacteria</taxon>
        <taxon>Pseudomonadati</taxon>
        <taxon>Pseudomonadota</taxon>
        <taxon>Alphaproteobacteria</taxon>
        <taxon>Acetobacterales</taxon>
        <taxon>Acetobacteraceae</taxon>
    </lineage>
</organism>
<feature type="transmembrane region" description="Helical" evidence="1">
    <location>
        <begin position="342"/>
        <end position="361"/>
    </location>
</feature>
<keyword evidence="1" id="KW-0472">Membrane</keyword>
<sequence length="495" mass="57336">MSISIYKKHYVLLTSIITFIYSIPFLLSPYDFVDDMYRASNGDLFVWFLNVRPFSVWLICLLNGSAIVPDPYPFSFIIAFLALYLIFLYTTDKIIRSENYLLKLTIFIFLLCNPFFLQNLSYKYDCIIMTCSVALACLFVFKENNQNVCIDYIIRSCLLFSLYCFYQCALTLVIGLLAVKLLNDSDQVAFSGLFRELFLRLCNILTTFFIYKICVVNFLITNDYGPLGKIIVLNEYIFIHLIENIKIYLLLFLLYIQENYIIVSLIISSVFFLYTVIKDFLKKNYKRIYVLCLCFPLLLVALTSSNIILNIPSGNTREMMGISSFFIFIFLYVQKAGCHSKIMLLVPICYLWTSLLLSSALCNLKRIDHQKNALIVQEILQSIYHFGNKKVEGITFIRDDLRFSSQQTIMKTHPLTRKIFDFVGLSNPWYVNGLLNGEYYMHKNVIGKASPDFPKDAKDIFSGCYIQSTLYGVILYVKTGSYCDSITKNYNPGTF</sequence>
<reference evidence="2 3" key="1">
    <citation type="submission" date="2018-05" db="EMBL/GenBank/DDBJ databases">
        <title>Reference genomes for bee gut microbiota database.</title>
        <authorList>
            <person name="Ellegaard K.M."/>
        </authorList>
    </citation>
    <scope>NUCLEOTIDE SEQUENCE [LARGE SCALE GENOMIC DNA]</scope>
    <source>
        <strain evidence="2 3">ESL0284</strain>
    </source>
</reference>
<dbReference type="OrthoDB" id="2043221at2"/>
<dbReference type="Pfam" id="PF14264">
    <property type="entry name" value="Glucos_trans_II"/>
    <property type="match status" value="1"/>
</dbReference>
<keyword evidence="1" id="KW-1133">Transmembrane helix</keyword>
<keyword evidence="3" id="KW-1185">Reference proteome</keyword>
<dbReference type="AlphaFoldDB" id="A0A318MV23"/>
<dbReference type="EMBL" id="QGLT01000005">
    <property type="protein sequence ID" value="PXY98913.1"/>
    <property type="molecule type" value="Genomic_DNA"/>
</dbReference>
<keyword evidence="1" id="KW-0812">Transmembrane</keyword>
<evidence type="ECO:0000256" key="1">
    <source>
        <dbReference type="SAM" id="Phobius"/>
    </source>
</evidence>
<dbReference type="InterPro" id="IPR025686">
    <property type="entry name" value="Glucos_trans_II"/>
</dbReference>